<evidence type="ECO:0008006" key="3">
    <source>
        <dbReference type="Google" id="ProtNLM"/>
    </source>
</evidence>
<name>A0ABT4SFJ1_9ACTN</name>
<sequence length="88" mass="9800">MASAYTRERRSLLQDLAEALPRHGLAGRIVGGDDPMLQVWHPETGRQTLVFATPSREGWLFLWAQGGRGDADDLERTAHELKETLDSA</sequence>
<proteinExistence type="predicted"/>
<protein>
    <recommendedName>
        <fullName evidence="3">SsgA family sporulation/cell division regulator</fullName>
    </recommendedName>
</protein>
<gene>
    <name evidence="1" type="ORF">OUY22_21110</name>
</gene>
<dbReference type="EMBL" id="JAPNNL010000086">
    <property type="protein sequence ID" value="MDA0635929.1"/>
    <property type="molecule type" value="Genomic_DNA"/>
</dbReference>
<keyword evidence="2" id="KW-1185">Reference proteome</keyword>
<comment type="caution">
    <text evidence="1">The sequence shown here is derived from an EMBL/GenBank/DDBJ whole genome shotgun (WGS) entry which is preliminary data.</text>
</comment>
<evidence type="ECO:0000313" key="1">
    <source>
        <dbReference type="EMBL" id="MDA0635929.1"/>
    </source>
</evidence>
<evidence type="ECO:0000313" key="2">
    <source>
        <dbReference type="Proteomes" id="UP001144036"/>
    </source>
</evidence>
<dbReference type="Proteomes" id="UP001144036">
    <property type="component" value="Unassembled WGS sequence"/>
</dbReference>
<reference evidence="1" key="1">
    <citation type="submission" date="2022-11" db="EMBL/GenBank/DDBJ databases">
        <title>Nonomuraea corallina sp. nov., a new species of the genus Nonomuraea isolated from sea side sediment in Thai sea.</title>
        <authorList>
            <person name="Ngamcharungchit C."/>
            <person name="Matsumoto A."/>
            <person name="Suriyachadkun C."/>
            <person name="Panbangred W."/>
            <person name="Inahashi Y."/>
            <person name="Intra B."/>
        </authorList>
    </citation>
    <scope>NUCLEOTIDE SEQUENCE</scope>
    <source>
        <strain evidence="1">MCN248</strain>
    </source>
</reference>
<organism evidence="1 2">
    <name type="scientific">Nonomuraea corallina</name>
    <dbReference type="NCBI Taxonomy" id="2989783"/>
    <lineage>
        <taxon>Bacteria</taxon>
        <taxon>Bacillati</taxon>
        <taxon>Actinomycetota</taxon>
        <taxon>Actinomycetes</taxon>
        <taxon>Streptosporangiales</taxon>
        <taxon>Streptosporangiaceae</taxon>
        <taxon>Nonomuraea</taxon>
    </lineage>
</organism>
<accession>A0ABT4SFJ1</accession>
<dbReference type="RefSeq" id="WP_270156789.1">
    <property type="nucleotide sequence ID" value="NZ_JAPNNL010000086.1"/>
</dbReference>